<organism evidence="1">
    <name type="scientific">Arthrobacter sp. Chr15</name>
    <dbReference type="NCBI Taxonomy" id="447032"/>
    <lineage>
        <taxon>Bacteria</taxon>
        <taxon>Bacillati</taxon>
        <taxon>Actinomycetota</taxon>
        <taxon>Actinomycetes</taxon>
        <taxon>Micrococcales</taxon>
        <taxon>Micrococcaceae</taxon>
        <taxon>Arthrobacter</taxon>
    </lineage>
</organism>
<protein>
    <submittedName>
        <fullName evidence="1">Uncharacterized protein</fullName>
    </submittedName>
</protein>
<accession>A6YFQ3</accession>
<dbReference type="EMBL" id="EF495212">
    <property type="protein sequence ID" value="ABR67064.1"/>
    <property type="molecule type" value="Genomic_DNA"/>
</dbReference>
<keyword evidence="1" id="KW-0614">Plasmid</keyword>
<proteinExistence type="predicted"/>
<evidence type="ECO:0000313" key="1">
    <source>
        <dbReference type="EMBL" id="ABR67064.1"/>
    </source>
</evidence>
<dbReference type="AlphaFoldDB" id="A6YFQ3"/>
<reference evidence="1" key="1">
    <citation type="journal article" date="2008" name="Plasmid">
        <title>Comparative analysis of eight Arthrobacter plasmids.</title>
        <authorList>
            <person name="Jerke K."/>
            <person name="Nakatsu C.H."/>
            <person name="Beasley F."/>
            <person name="Konopka A."/>
        </authorList>
    </citation>
    <scope>NUCLEOTIDE SEQUENCE</scope>
    <source>
        <strain evidence="1">Chr15</strain>
        <plasmid evidence="1">pChr15</plasmid>
    </source>
</reference>
<geneLocation type="plasmid" evidence="1">
    <name>pChr15</name>
</geneLocation>
<sequence>MPTLIIPCLVRPHLKAQAVRRCLATADDVGLARLLFARAGVEANEVRGFDAPRAGWGACLIYPVKGGFSLVTGDAVEFLVPISSAYAANLSDLLGMQYQGCDDLRRFLKFGALCVGLRCRGYLLHAWSADTFERWHMATEGNEVSTCGDPRR</sequence>
<name>A6YFQ3_9MICC</name>